<proteinExistence type="predicted"/>
<sequence>MKRRESLKAIGLGALATGLLLDSSCRPDTAQAPAAPGAPGAAGAPADEAGYQPFEIARDKKLHAETFFTPHEMATITVLADIIIPKDEKSGSASDAKVPEFIEFIAKDIPEHQLPLRGGLRWLDLQCATHYGQPFVACAAAQQLEMVTKIAYPKRASRELQPGVTFFNRMRDLTATGFFTSKMGMADIGYVGNAPNRWTGVPADVLKQYGMTSDS</sequence>
<reference evidence="1 2" key="1">
    <citation type="journal article" date="2019" name="Environ. Microbiol.">
        <title>Species interactions and distinct microbial communities in high Arctic permafrost affected cryosols are associated with the CH4 and CO2 gas fluxes.</title>
        <authorList>
            <person name="Altshuler I."/>
            <person name="Hamel J."/>
            <person name="Turney S."/>
            <person name="Magnuson E."/>
            <person name="Levesque R."/>
            <person name="Greer C."/>
            <person name="Whyte L.G."/>
        </authorList>
    </citation>
    <scope>NUCLEOTIDE SEQUENCE [LARGE SCALE GENOMIC DNA]</scope>
    <source>
        <strain evidence="1 2">S9.2P</strain>
    </source>
</reference>
<comment type="caution">
    <text evidence="1">The sequence shown here is derived from an EMBL/GenBank/DDBJ whole genome shotgun (WGS) entry which is preliminary data.</text>
</comment>
<dbReference type="Proteomes" id="UP000317646">
    <property type="component" value="Unassembled WGS sequence"/>
</dbReference>
<protein>
    <submittedName>
        <fullName evidence="1">Gluconate 2-dehydrogenase subunit 3 family protein</fullName>
    </submittedName>
</protein>
<accession>A0A502GQ39</accession>
<dbReference type="InterPro" id="IPR027056">
    <property type="entry name" value="Gluconate_2DH_su3"/>
</dbReference>
<dbReference type="EMBL" id="RCYZ01000007">
    <property type="protein sequence ID" value="TPG63548.1"/>
    <property type="molecule type" value="Genomic_DNA"/>
</dbReference>
<evidence type="ECO:0000313" key="2">
    <source>
        <dbReference type="Proteomes" id="UP000317646"/>
    </source>
</evidence>
<dbReference type="Pfam" id="PF13618">
    <property type="entry name" value="Gluconate_2-dh3"/>
    <property type="match status" value="1"/>
</dbReference>
<dbReference type="AlphaFoldDB" id="A0A502GQ39"/>
<gene>
    <name evidence="1" type="ORF">EAH73_15920</name>
</gene>
<name>A0A502GQ39_9BACT</name>
<keyword evidence="2" id="KW-1185">Reference proteome</keyword>
<organism evidence="1 2">
    <name type="scientific">Hymenobacter nivis</name>
    <dbReference type="NCBI Taxonomy" id="1850093"/>
    <lineage>
        <taxon>Bacteria</taxon>
        <taxon>Pseudomonadati</taxon>
        <taxon>Bacteroidota</taxon>
        <taxon>Cytophagia</taxon>
        <taxon>Cytophagales</taxon>
        <taxon>Hymenobacteraceae</taxon>
        <taxon>Hymenobacter</taxon>
    </lineage>
</organism>
<dbReference type="OrthoDB" id="129242at2"/>
<evidence type="ECO:0000313" key="1">
    <source>
        <dbReference type="EMBL" id="TPG63548.1"/>
    </source>
</evidence>
<dbReference type="RefSeq" id="WP_140468339.1">
    <property type="nucleotide sequence ID" value="NZ_RCYZ01000007.1"/>
</dbReference>